<gene>
    <name evidence="1" type="ORF">DAETH_46440</name>
</gene>
<evidence type="ECO:0000313" key="1">
    <source>
        <dbReference type="EMBL" id="BDP44675.1"/>
    </source>
</evidence>
<protein>
    <submittedName>
        <fullName evidence="1">Uncharacterized protein</fullName>
    </submittedName>
</protein>
<organism evidence="1 2">
    <name type="scientific">Deinococcus aetherius</name>
    <dbReference type="NCBI Taxonomy" id="200252"/>
    <lineage>
        <taxon>Bacteria</taxon>
        <taxon>Thermotogati</taxon>
        <taxon>Deinococcota</taxon>
        <taxon>Deinococci</taxon>
        <taxon>Deinococcales</taxon>
        <taxon>Deinococcaceae</taxon>
        <taxon>Deinococcus</taxon>
    </lineage>
</organism>
<dbReference type="Proteomes" id="UP001064971">
    <property type="component" value="Plasmid pDAETH-3"/>
</dbReference>
<keyword evidence="2" id="KW-1185">Reference proteome</keyword>
<evidence type="ECO:0000313" key="2">
    <source>
        <dbReference type="Proteomes" id="UP001064971"/>
    </source>
</evidence>
<dbReference type="RefSeq" id="WP_264778613.1">
    <property type="nucleotide sequence ID" value="NZ_AP026563.1"/>
</dbReference>
<sequence>MSESNESNLLYPPDPVLVRCGRVEFRGEYRKLGPGVAVVSLVFDEWYPSLGEAVTLLDGPSQRRATVYSVWVSPREQRVELHLNLTE</sequence>
<accession>A0ABM8ALH7</accession>
<proteinExistence type="predicted"/>
<reference evidence="1" key="1">
    <citation type="submission" date="2022-07" db="EMBL/GenBank/DDBJ databases">
        <title>Complete Genome Sequence of the Radioresistant Bacterium Deinococcus aetherius ST0316, Isolated from the Air Dust collected in Lower Stratosphere above Japan.</title>
        <authorList>
            <person name="Satoh K."/>
            <person name="Hagiwara K."/>
            <person name="Katsumata K."/>
            <person name="Kubo A."/>
            <person name="Yokobori S."/>
            <person name="Yamagishi A."/>
            <person name="Oono Y."/>
            <person name="Narumi I."/>
        </authorList>
    </citation>
    <scope>NUCLEOTIDE SEQUENCE</scope>
    <source>
        <strain evidence="1">ST0316</strain>
        <plasmid evidence="1">pDAETH-3</plasmid>
    </source>
</reference>
<keyword evidence="1" id="KW-0614">Plasmid</keyword>
<geneLocation type="plasmid" evidence="1 2">
    <name>pDAETH-3</name>
</geneLocation>
<name>A0ABM8ALH7_9DEIO</name>
<dbReference type="EMBL" id="AP026563">
    <property type="protein sequence ID" value="BDP44675.1"/>
    <property type="molecule type" value="Genomic_DNA"/>
</dbReference>